<evidence type="ECO:0000256" key="1">
    <source>
        <dbReference type="ARBA" id="ARBA00004141"/>
    </source>
</evidence>
<feature type="transmembrane region" description="Helical" evidence="3">
    <location>
        <begin position="177"/>
        <end position="196"/>
    </location>
</feature>
<dbReference type="GO" id="GO:0016020">
    <property type="term" value="C:membrane"/>
    <property type="evidence" value="ECO:0007669"/>
    <property type="project" value="UniProtKB-SubCell"/>
</dbReference>
<feature type="transmembrane region" description="Helical" evidence="3">
    <location>
        <begin position="66"/>
        <end position="89"/>
    </location>
</feature>
<feature type="transmembrane region" description="Helical" evidence="3">
    <location>
        <begin position="129"/>
        <end position="151"/>
    </location>
</feature>
<dbReference type="InterPro" id="IPR050327">
    <property type="entry name" value="Proton-linked_MCT"/>
</dbReference>
<evidence type="ECO:0000313" key="5">
    <source>
        <dbReference type="Proteomes" id="UP000198372"/>
    </source>
</evidence>
<evidence type="ECO:0000256" key="2">
    <source>
        <dbReference type="ARBA" id="ARBA00006727"/>
    </source>
</evidence>
<keyword evidence="5" id="KW-1185">Reference proteome</keyword>
<sequence>MQEALKDLGPSVSWIGSVQAASEAAFAIPIMRLVGAYGPRKVAFVGALIASSGPFLASFSPKSFPGLLITEGLVFGIGQSLIFFPAATLPSSYFQKRRNMATGLTYAGGGISGAGFSLLSSVLLRRWGVAWSLRCLVLVYLCITLPASYLIRARLPTKPLRGGGPAVDWAMFKDPRFVCMFFGISFALFPLFGFNLSSALGRIGFGLGADRLLGSLNAMILCLFVFGTSTMIIWPFATSLAPLAVFAVNNGAVAGVYSLEYILVSCYLQGWTTRPYNSPSLPRCGGEFVRYGDVEITFGMMVSGWAGGYALGAPIAVFACGLMCCARLIESKDLKKRV</sequence>
<proteinExistence type="inferred from homology"/>
<dbReference type="InterPro" id="IPR036259">
    <property type="entry name" value="MFS_trans_sf"/>
</dbReference>
<keyword evidence="3" id="KW-0472">Membrane</keyword>
<dbReference type="EMBL" id="FMSP01000004">
    <property type="protein sequence ID" value="SCV69602.1"/>
    <property type="molecule type" value="Genomic_DNA"/>
</dbReference>
<dbReference type="PANTHER" id="PTHR11360:SF284">
    <property type="entry name" value="EG:103B4.3 PROTEIN-RELATED"/>
    <property type="match status" value="1"/>
</dbReference>
<accession>A0A238F6X2</accession>
<dbReference type="AlphaFoldDB" id="A0A238F6X2"/>
<dbReference type="Proteomes" id="UP000198372">
    <property type="component" value="Unassembled WGS sequence"/>
</dbReference>
<gene>
    <name evidence="4" type="ORF">BQ2448_2622</name>
</gene>
<dbReference type="PANTHER" id="PTHR11360">
    <property type="entry name" value="MONOCARBOXYLATE TRANSPORTER"/>
    <property type="match status" value="1"/>
</dbReference>
<dbReference type="Pfam" id="PF07690">
    <property type="entry name" value="MFS_1"/>
    <property type="match status" value="1"/>
</dbReference>
<keyword evidence="3" id="KW-0812">Transmembrane</keyword>
<protein>
    <submittedName>
        <fullName evidence="4">BQ2448_2622 protein</fullName>
    </submittedName>
</protein>
<dbReference type="InterPro" id="IPR011701">
    <property type="entry name" value="MFS"/>
</dbReference>
<feature type="transmembrane region" description="Helical" evidence="3">
    <location>
        <begin position="101"/>
        <end position="123"/>
    </location>
</feature>
<evidence type="ECO:0000313" key="4">
    <source>
        <dbReference type="EMBL" id="SCV69602.1"/>
    </source>
</evidence>
<evidence type="ECO:0000256" key="3">
    <source>
        <dbReference type="SAM" id="Phobius"/>
    </source>
</evidence>
<dbReference type="OrthoDB" id="2213137at2759"/>
<dbReference type="Gene3D" id="1.20.1250.20">
    <property type="entry name" value="MFS general substrate transporter like domains"/>
    <property type="match status" value="1"/>
</dbReference>
<dbReference type="GO" id="GO:0022857">
    <property type="term" value="F:transmembrane transporter activity"/>
    <property type="evidence" value="ECO:0007669"/>
    <property type="project" value="InterPro"/>
</dbReference>
<feature type="transmembrane region" description="Helical" evidence="3">
    <location>
        <begin position="309"/>
        <end position="329"/>
    </location>
</feature>
<organism evidence="4 5">
    <name type="scientific">Microbotryum intermedium</name>
    <dbReference type="NCBI Taxonomy" id="269621"/>
    <lineage>
        <taxon>Eukaryota</taxon>
        <taxon>Fungi</taxon>
        <taxon>Dikarya</taxon>
        <taxon>Basidiomycota</taxon>
        <taxon>Pucciniomycotina</taxon>
        <taxon>Microbotryomycetes</taxon>
        <taxon>Microbotryales</taxon>
        <taxon>Microbotryaceae</taxon>
        <taxon>Microbotryum</taxon>
    </lineage>
</organism>
<comment type="similarity">
    <text evidence="2">Belongs to the major facilitator superfamily. Monocarboxylate porter (TC 2.A.1.13) family.</text>
</comment>
<feature type="transmembrane region" description="Helical" evidence="3">
    <location>
        <begin position="42"/>
        <end position="60"/>
    </location>
</feature>
<dbReference type="SUPFAM" id="SSF103473">
    <property type="entry name" value="MFS general substrate transporter"/>
    <property type="match status" value="1"/>
</dbReference>
<comment type="subcellular location">
    <subcellularLocation>
        <location evidence="1">Membrane</location>
        <topology evidence="1">Multi-pass membrane protein</topology>
    </subcellularLocation>
</comment>
<feature type="transmembrane region" description="Helical" evidence="3">
    <location>
        <begin position="216"/>
        <end position="236"/>
    </location>
</feature>
<reference evidence="5" key="1">
    <citation type="submission" date="2016-09" db="EMBL/GenBank/DDBJ databases">
        <authorList>
            <person name="Jeantristanb JTB J.-T."/>
            <person name="Ricardo R."/>
        </authorList>
    </citation>
    <scope>NUCLEOTIDE SEQUENCE [LARGE SCALE GENOMIC DNA]</scope>
</reference>
<name>A0A238F6X2_9BASI</name>
<keyword evidence="3" id="KW-1133">Transmembrane helix</keyword>